<evidence type="ECO:0000313" key="6">
    <source>
        <dbReference type="EMBL" id="PJE57835.1"/>
    </source>
</evidence>
<keyword evidence="2 3" id="KW-0413">Isomerase</keyword>
<keyword evidence="4" id="KW-0472">Membrane</keyword>
<dbReference type="Pfam" id="PF00160">
    <property type="entry name" value="Pro_isomerase"/>
    <property type="match status" value="1"/>
</dbReference>
<accession>A0A2M8KD48</accession>
<reference evidence="7" key="1">
    <citation type="submission" date="2017-09" db="EMBL/GenBank/DDBJ databases">
        <title>Depth-based differentiation of microbial function through sediment-hosted aquifers and enrichment of novel symbionts in the deep terrestrial subsurface.</title>
        <authorList>
            <person name="Probst A.J."/>
            <person name="Ladd B."/>
            <person name="Jarett J.K."/>
            <person name="Geller-Mcgrath D.E."/>
            <person name="Sieber C.M.K."/>
            <person name="Emerson J.B."/>
            <person name="Anantharaman K."/>
            <person name="Thomas B.C."/>
            <person name="Malmstrom R."/>
            <person name="Stieglmeier M."/>
            <person name="Klingl A."/>
            <person name="Woyke T."/>
            <person name="Ryan C.M."/>
            <person name="Banfield J.F."/>
        </authorList>
    </citation>
    <scope>NUCLEOTIDE SEQUENCE [LARGE SCALE GENOMIC DNA]</scope>
</reference>
<dbReference type="Proteomes" id="UP000231450">
    <property type="component" value="Unassembled WGS sequence"/>
</dbReference>
<keyword evidence="4" id="KW-0812">Transmembrane</keyword>
<dbReference type="PROSITE" id="PS50072">
    <property type="entry name" value="CSA_PPIASE_2"/>
    <property type="match status" value="1"/>
</dbReference>
<keyword evidence="1 3" id="KW-0697">Rotamase</keyword>
<keyword evidence="4" id="KW-1133">Transmembrane helix</keyword>
<dbReference type="EMBL" id="PFDW01000076">
    <property type="protein sequence ID" value="PJE57835.1"/>
    <property type="molecule type" value="Genomic_DNA"/>
</dbReference>
<feature type="domain" description="PPIase cyclophilin-type" evidence="5">
    <location>
        <begin position="67"/>
        <end position="217"/>
    </location>
</feature>
<evidence type="ECO:0000259" key="5">
    <source>
        <dbReference type="PROSITE" id="PS50072"/>
    </source>
</evidence>
<dbReference type="InterPro" id="IPR029000">
    <property type="entry name" value="Cyclophilin-like_dom_sf"/>
</dbReference>
<dbReference type="AlphaFoldDB" id="A0A2M8KD48"/>
<comment type="caution">
    <text evidence="6">The sequence shown here is derived from an EMBL/GenBank/DDBJ whole genome shotgun (WGS) entry which is preliminary data.</text>
</comment>
<protein>
    <recommendedName>
        <fullName evidence="3">Peptidyl-prolyl cis-trans isomerase</fullName>
        <shortName evidence="3">PPIase</shortName>
        <ecNumber evidence="3">5.2.1.8</ecNumber>
    </recommendedName>
</protein>
<dbReference type="PRINTS" id="PR00153">
    <property type="entry name" value="CSAPPISMRASE"/>
</dbReference>
<comment type="catalytic activity">
    <reaction evidence="3">
        <text>[protein]-peptidylproline (omega=180) = [protein]-peptidylproline (omega=0)</text>
        <dbReference type="Rhea" id="RHEA:16237"/>
        <dbReference type="Rhea" id="RHEA-COMP:10747"/>
        <dbReference type="Rhea" id="RHEA-COMP:10748"/>
        <dbReference type="ChEBI" id="CHEBI:83833"/>
        <dbReference type="ChEBI" id="CHEBI:83834"/>
        <dbReference type="EC" id="5.2.1.8"/>
    </reaction>
</comment>
<feature type="transmembrane region" description="Helical" evidence="4">
    <location>
        <begin position="6"/>
        <end position="23"/>
    </location>
</feature>
<dbReference type="PANTHER" id="PTHR45625:SF4">
    <property type="entry name" value="PEPTIDYLPROLYL ISOMERASE DOMAIN AND WD REPEAT-CONTAINING PROTEIN 1"/>
    <property type="match status" value="1"/>
</dbReference>
<dbReference type="InterPro" id="IPR044666">
    <property type="entry name" value="Cyclophilin_A-like"/>
</dbReference>
<dbReference type="InterPro" id="IPR002130">
    <property type="entry name" value="Cyclophilin-type_PPIase_dom"/>
</dbReference>
<evidence type="ECO:0000313" key="7">
    <source>
        <dbReference type="Proteomes" id="UP000231450"/>
    </source>
</evidence>
<dbReference type="PANTHER" id="PTHR45625">
    <property type="entry name" value="PEPTIDYL-PROLYL CIS-TRANS ISOMERASE-RELATED"/>
    <property type="match status" value="1"/>
</dbReference>
<evidence type="ECO:0000256" key="2">
    <source>
        <dbReference type="ARBA" id="ARBA00023235"/>
    </source>
</evidence>
<gene>
    <name evidence="6" type="ORF">COU81_03900</name>
</gene>
<evidence type="ECO:0000256" key="3">
    <source>
        <dbReference type="RuleBase" id="RU363019"/>
    </source>
</evidence>
<evidence type="ECO:0000256" key="4">
    <source>
        <dbReference type="SAM" id="Phobius"/>
    </source>
</evidence>
<dbReference type="Gene3D" id="2.40.100.10">
    <property type="entry name" value="Cyclophilin-like"/>
    <property type="match status" value="1"/>
</dbReference>
<sequence length="220" mass="23945">MKNSLIILLGIITVIVLLGILKYSKTNTTPKSTAYSQTTNVNETNNMPKKQYESVPVLTVDKNKKYIATMTTSNGIMTFELNSKETPITTNNFVFLAKDGFYDGVIFHRIIKGSMIQGGDPLGTGMGGPGYKFNDEPITREYTKGTLAMANSGPNSNGSQFFIMNADYNLPKNYVIFGKLISGEDTLDKISSEPVTSNGSGEQSSPINKVVIGSITIEEK</sequence>
<dbReference type="CDD" id="cd00317">
    <property type="entry name" value="cyclophilin"/>
    <property type="match status" value="1"/>
</dbReference>
<comment type="similarity">
    <text evidence="3">Belongs to the cyclophilin-type PPIase family.</text>
</comment>
<proteinExistence type="inferred from homology"/>
<dbReference type="GO" id="GO:0003755">
    <property type="term" value="F:peptidyl-prolyl cis-trans isomerase activity"/>
    <property type="evidence" value="ECO:0007669"/>
    <property type="project" value="UniProtKB-UniRule"/>
</dbReference>
<dbReference type="SUPFAM" id="SSF50891">
    <property type="entry name" value="Cyclophilin-like"/>
    <property type="match status" value="1"/>
</dbReference>
<organism evidence="6 7">
    <name type="scientific">Candidatus Portnoybacteria bacterium CG10_big_fil_rev_8_21_14_0_10_36_7</name>
    <dbReference type="NCBI Taxonomy" id="1974812"/>
    <lineage>
        <taxon>Bacteria</taxon>
        <taxon>Candidatus Portnoyibacteriota</taxon>
    </lineage>
</organism>
<evidence type="ECO:0000256" key="1">
    <source>
        <dbReference type="ARBA" id="ARBA00023110"/>
    </source>
</evidence>
<name>A0A2M8KD48_9BACT</name>
<comment type="function">
    <text evidence="3">PPIases accelerate the folding of proteins. It catalyzes the cis-trans isomerization of proline imidic peptide bonds in oligopeptides.</text>
</comment>
<dbReference type="EC" id="5.2.1.8" evidence="3"/>